<comment type="caution">
    <text evidence="3">The sequence shown here is derived from an EMBL/GenBank/DDBJ whole genome shotgun (WGS) entry which is preliminary data.</text>
</comment>
<protein>
    <submittedName>
        <fullName evidence="3">Molecular chaperone DnaJ</fullName>
    </submittedName>
</protein>
<gene>
    <name evidence="3" type="ORF">J2S48_003094</name>
</gene>
<evidence type="ECO:0000259" key="2">
    <source>
        <dbReference type="PROSITE" id="PS50076"/>
    </source>
</evidence>
<evidence type="ECO:0000313" key="4">
    <source>
        <dbReference type="Proteomes" id="UP001183585"/>
    </source>
</evidence>
<dbReference type="Gene3D" id="2.60.260.20">
    <property type="entry name" value="Urease metallochaperone UreE, N-terminal domain"/>
    <property type="match status" value="2"/>
</dbReference>
<dbReference type="RefSeq" id="WP_274998007.1">
    <property type="nucleotide sequence ID" value="NZ_JAJQQP010000019.1"/>
</dbReference>
<dbReference type="InterPro" id="IPR018253">
    <property type="entry name" value="DnaJ_domain_CS"/>
</dbReference>
<dbReference type="SMART" id="SM00271">
    <property type="entry name" value="DnaJ"/>
    <property type="match status" value="1"/>
</dbReference>
<dbReference type="CDD" id="cd10747">
    <property type="entry name" value="DnaJ_C"/>
    <property type="match status" value="1"/>
</dbReference>
<dbReference type="SUPFAM" id="SSF49493">
    <property type="entry name" value="HSP40/DnaJ peptide-binding domain"/>
    <property type="match status" value="2"/>
</dbReference>
<dbReference type="PANTHER" id="PTHR43096:SF48">
    <property type="entry name" value="CHAPERONE PROTEIN DNAJ"/>
    <property type="match status" value="1"/>
</dbReference>
<dbReference type="Proteomes" id="UP001183585">
    <property type="component" value="Unassembled WGS sequence"/>
</dbReference>
<dbReference type="InterPro" id="IPR001623">
    <property type="entry name" value="DnaJ_domain"/>
</dbReference>
<accession>A0ABU2CQF4</accession>
<dbReference type="Pfam" id="PF00226">
    <property type="entry name" value="DnaJ"/>
    <property type="match status" value="1"/>
</dbReference>
<dbReference type="PROSITE" id="PS50076">
    <property type="entry name" value="DNAJ_2"/>
    <property type="match status" value="1"/>
</dbReference>
<dbReference type="InterPro" id="IPR002939">
    <property type="entry name" value="DnaJ_C"/>
</dbReference>
<reference evidence="3 4" key="1">
    <citation type="submission" date="2023-07" db="EMBL/GenBank/DDBJ databases">
        <title>Sequencing the genomes of 1000 actinobacteria strains.</title>
        <authorList>
            <person name="Klenk H.-P."/>
        </authorList>
    </citation>
    <scope>NUCLEOTIDE SEQUENCE [LARGE SCALE GENOMIC DNA]</scope>
    <source>
        <strain evidence="3 4">DSM 45554</strain>
    </source>
</reference>
<dbReference type="PANTHER" id="PTHR43096">
    <property type="entry name" value="DNAJ HOMOLOG 1, MITOCHONDRIAL-RELATED"/>
    <property type="match status" value="1"/>
</dbReference>
<evidence type="ECO:0000256" key="1">
    <source>
        <dbReference type="ARBA" id="ARBA00023186"/>
    </source>
</evidence>
<dbReference type="Pfam" id="PF01556">
    <property type="entry name" value="DnaJ_C"/>
    <property type="match status" value="1"/>
</dbReference>
<dbReference type="EMBL" id="JAVDYE010000001">
    <property type="protein sequence ID" value="MDR7383579.1"/>
    <property type="molecule type" value="Genomic_DNA"/>
</dbReference>
<dbReference type="InterPro" id="IPR036869">
    <property type="entry name" value="J_dom_sf"/>
</dbReference>
<dbReference type="PROSITE" id="PS00636">
    <property type="entry name" value="DNAJ_1"/>
    <property type="match status" value="1"/>
</dbReference>
<evidence type="ECO:0000313" key="3">
    <source>
        <dbReference type="EMBL" id="MDR7383579.1"/>
    </source>
</evidence>
<keyword evidence="1" id="KW-0143">Chaperone</keyword>
<dbReference type="SUPFAM" id="SSF46565">
    <property type="entry name" value="Chaperone J-domain"/>
    <property type="match status" value="1"/>
</dbReference>
<keyword evidence="4" id="KW-1185">Reference proteome</keyword>
<dbReference type="Gene3D" id="1.10.287.110">
    <property type="entry name" value="DnaJ domain"/>
    <property type="match status" value="1"/>
</dbReference>
<organism evidence="3 4">
    <name type="scientific">Promicromonospora iranensis</name>
    <dbReference type="NCBI Taxonomy" id="1105144"/>
    <lineage>
        <taxon>Bacteria</taxon>
        <taxon>Bacillati</taxon>
        <taxon>Actinomycetota</taxon>
        <taxon>Actinomycetes</taxon>
        <taxon>Micrococcales</taxon>
        <taxon>Promicromonosporaceae</taxon>
        <taxon>Promicromonospora</taxon>
    </lineage>
</organism>
<name>A0ABU2CQF4_9MICO</name>
<proteinExistence type="predicted"/>
<sequence>MTGQDWMEKDFYAVLGVPKDADDAAIKKAYRKLARQYHPDQNQSNASAESRFKEIGEAYAVLSDPEQRRQYDAVRAMAGGARFSAGPGGAGAGGFEDIMGAMFGGGGGPAGRGGPRVRYSQGGSAGPGFEDILGSMFGAGGPSTYGSAGPTGFTAPTPGADTVAQVTLPFRAAVEGTTADLEVNGRTITARIPAGINDGKKIRLRGKGKPGVGGAPAGDLVVTVHVAPHPVWTLDGLDLRMTVPVTFAEAALGTTLEVPTLDGTTVRLKVPPGTPSGRSLRVKGRGVRTATANGDLLVSVQVVVPQKLSKKAKQALETFAAESDGEDIRAGLAERAAE</sequence>
<dbReference type="InterPro" id="IPR008971">
    <property type="entry name" value="HSP40/DnaJ_pept-bd"/>
</dbReference>
<dbReference type="PRINTS" id="PR00625">
    <property type="entry name" value="JDOMAIN"/>
</dbReference>
<dbReference type="CDD" id="cd06257">
    <property type="entry name" value="DnaJ"/>
    <property type="match status" value="1"/>
</dbReference>
<feature type="domain" description="J" evidence="2">
    <location>
        <begin position="10"/>
        <end position="75"/>
    </location>
</feature>